<keyword evidence="1 4" id="KW-0479">Metal-binding</keyword>
<dbReference type="PROSITE" id="PS00059">
    <property type="entry name" value="ADH_ZINC"/>
    <property type="match status" value="1"/>
</dbReference>
<evidence type="ECO:0000313" key="7">
    <source>
        <dbReference type="EMBL" id="MDG0860633.1"/>
    </source>
</evidence>
<name>A0A9X4LIE1_9STAP</name>
<evidence type="ECO:0000259" key="6">
    <source>
        <dbReference type="Pfam" id="PF08240"/>
    </source>
</evidence>
<dbReference type="Proteomes" id="UP001152302">
    <property type="component" value="Unassembled WGS sequence"/>
</dbReference>
<dbReference type="InterPro" id="IPR036291">
    <property type="entry name" value="NAD(P)-bd_dom_sf"/>
</dbReference>
<dbReference type="Pfam" id="PF00107">
    <property type="entry name" value="ADH_zinc_N"/>
    <property type="match status" value="1"/>
</dbReference>
<dbReference type="SUPFAM" id="SSF50129">
    <property type="entry name" value="GroES-like"/>
    <property type="match status" value="1"/>
</dbReference>
<keyword evidence="3" id="KW-0560">Oxidoreductase</keyword>
<dbReference type="InterPro" id="IPR011032">
    <property type="entry name" value="GroES-like_sf"/>
</dbReference>
<dbReference type="PANTHER" id="PTHR43401">
    <property type="entry name" value="L-THREONINE 3-DEHYDROGENASE"/>
    <property type="match status" value="1"/>
</dbReference>
<dbReference type="Gene3D" id="3.40.50.720">
    <property type="entry name" value="NAD(P)-binding Rossmann-like Domain"/>
    <property type="match status" value="1"/>
</dbReference>
<evidence type="ECO:0000256" key="4">
    <source>
        <dbReference type="RuleBase" id="RU361277"/>
    </source>
</evidence>
<dbReference type="InterPro" id="IPR013154">
    <property type="entry name" value="ADH-like_N"/>
</dbReference>
<organism evidence="7 8">
    <name type="scientific">Staphylococcus equorum</name>
    <dbReference type="NCBI Taxonomy" id="246432"/>
    <lineage>
        <taxon>Bacteria</taxon>
        <taxon>Bacillati</taxon>
        <taxon>Bacillota</taxon>
        <taxon>Bacilli</taxon>
        <taxon>Bacillales</taxon>
        <taxon>Staphylococcaceae</taxon>
        <taxon>Staphylococcus</taxon>
    </lineage>
</organism>
<dbReference type="PANTHER" id="PTHR43401:SF3">
    <property type="entry name" value="L-GALACTONATE-5-DEHYDROGENASE"/>
    <property type="match status" value="1"/>
</dbReference>
<dbReference type="EMBL" id="JAMBPX010000015">
    <property type="protein sequence ID" value="MDG0860633.1"/>
    <property type="molecule type" value="Genomic_DNA"/>
</dbReference>
<evidence type="ECO:0000256" key="3">
    <source>
        <dbReference type="ARBA" id="ARBA00023002"/>
    </source>
</evidence>
<proteinExistence type="inferred from homology"/>
<dbReference type="GO" id="GO:0016491">
    <property type="term" value="F:oxidoreductase activity"/>
    <property type="evidence" value="ECO:0007669"/>
    <property type="project" value="UniProtKB-KW"/>
</dbReference>
<dbReference type="Gene3D" id="3.90.180.10">
    <property type="entry name" value="Medium-chain alcohol dehydrogenases, catalytic domain"/>
    <property type="match status" value="1"/>
</dbReference>
<evidence type="ECO:0000259" key="5">
    <source>
        <dbReference type="Pfam" id="PF00107"/>
    </source>
</evidence>
<evidence type="ECO:0000256" key="1">
    <source>
        <dbReference type="ARBA" id="ARBA00022723"/>
    </source>
</evidence>
<keyword evidence="2 4" id="KW-0862">Zinc</keyword>
<protein>
    <submittedName>
        <fullName evidence="7">Zinc-binding alcohol dehydrogenase family protein</fullName>
    </submittedName>
</protein>
<dbReference type="InterPro" id="IPR002328">
    <property type="entry name" value="ADH_Zn_CS"/>
</dbReference>
<sequence>MKSIICEKPGNMVIKSEQLNKKVSDDHVLIKIKYIGVCGTDIHAYGGNQPFFEYPRILGHELSGEVEKTGKLVEDFQYGDKVTIIPYVSCGHCLSCLNDKTNCCENIEVIGVHKDGGMTEYLSVPYSNVIKINDLPLKMGAMIEPLSIGAHGVRRASIQQDETVLVVGAGPIGLGVARFSKLLGAKVIVADLSEERLKFCQEWSECDEIIKSNENIIEDIKEINDNKLPTVVLDATGNKNSMEQAFNYVNHGGRIVYVGLVKDNIQFVDSDLHAKEITLMASRNATLTDFDFVINQIKEGKIQESYFTKRLEFDKVPNFFEQGVFKTNKTVIEI</sequence>
<evidence type="ECO:0000313" key="8">
    <source>
        <dbReference type="Proteomes" id="UP001152302"/>
    </source>
</evidence>
<dbReference type="RefSeq" id="WP_277582466.1">
    <property type="nucleotide sequence ID" value="NZ_JAMBPV010000016.1"/>
</dbReference>
<dbReference type="GO" id="GO:0008270">
    <property type="term" value="F:zinc ion binding"/>
    <property type="evidence" value="ECO:0007669"/>
    <property type="project" value="InterPro"/>
</dbReference>
<evidence type="ECO:0000256" key="2">
    <source>
        <dbReference type="ARBA" id="ARBA00022833"/>
    </source>
</evidence>
<feature type="domain" description="Alcohol dehydrogenase-like C-terminal" evidence="5">
    <location>
        <begin position="171"/>
        <end position="291"/>
    </location>
</feature>
<dbReference type="AlphaFoldDB" id="A0A9X4LIE1"/>
<comment type="cofactor">
    <cofactor evidence="4">
        <name>Zn(2+)</name>
        <dbReference type="ChEBI" id="CHEBI:29105"/>
    </cofactor>
</comment>
<dbReference type="InterPro" id="IPR050129">
    <property type="entry name" value="Zn_alcohol_dh"/>
</dbReference>
<dbReference type="Pfam" id="PF08240">
    <property type="entry name" value="ADH_N"/>
    <property type="match status" value="1"/>
</dbReference>
<reference evidence="7" key="1">
    <citation type="submission" date="2022-05" db="EMBL/GenBank/DDBJ databases">
        <title>Comparative genomics of Staphylococcus equorum isolates.</title>
        <authorList>
            <person name="Luelf R.H."/>
        </authorList>
    </citation>
    <scope>NUCLEOTIDE SEQUENCE</scope>
    <source>
        <strain evidence="7">TMW 2.2343</strain>
    </source>
</reference>
<dbReference type="InterPro" id="IPR013149">
    <property type="entry name" value="ADH-like_C"/>
</dbReference>
<comment type="similarity">
    <text evidence="4">Belongs to the zinc-containing alcohol dehydrogenase family.</text>
</comment>
<dbReference type="SUPFAM" id="SSF51735">
    <property type="entry name" value="NAD(P)-binding Rossmann-fold domains"/>
    <property type="match status" value="1"/>
</dbReference>
<gene>
    <name evidence="7" type="ORF">M4L21_15135</name>
</gene>
<dbReference type="CDD" id="cd08261">
    <property type="entry name" value="Zn_ADH7"/>
    <property type="match status" value="1"/>
</dbReference>
<feature type="domain" description="Alcohol dehydrogenase-like N-terminal" evidence="6">
    <location>
        <begin position="25"/>
        <end position="134"/>
    </location>
</feature>
<comment type="caution">
    <text evidence="7">The sequence shown here is derived from an EMBL/GenBank/DDBJ whole genome shotgun (WGS) entry which is preliminary data.</text>
</comment>
<accession>A0A9X4LIE1</accession>